<dbReference type="InterPro" id="IPR007607">
    <property type="entry name" value="BacA/B"/>
</dbReference>
<gene>
    <name evidence="2" type="ORF">B9Z44_02040</name>
</gene>
<organism evidence="2 3">
    <name type="scientific">Limnohabitans curvus</name>
    <dbReference type="NCBI Taxonomy" id="323423"/>
    <lineage>
        <taxon>Bacteria</taxon>
        <taxon>Pseudomonadati</taxon>
        <taxon>Pseudomonadota</taxon>
        <taxon>Betaproteobacteria</taxon>
        <taxon>Burkholderiales</taxon>
        <taxon>Comamonadaceae</taxon>
        <taxon>Limnohabitans</taxon>
    </lineage>
</organism>
<dbReference type="PANTHER" id="PTHR35024">
    <property type="entry name" value="HYPOTHETICAL CYTOSOLIC PROTEIN"/>
    <property type="match status" value="1"/>
</dbReference>
<comment type="similarity">
    <text evidence="1">Belongs to the bactofilin family.</text>
</comment>
<name>A0A315ER94_9BURK</name>
<keyword evidence="3" id="KW-1185">Reference proteome</keyword>
<evidence type="ECO:0000313" key="3">
    <source>
        <dbReference type="Proteomes" id="UP000251341"/>
    </source>
</evidence>
<proteinExistence type="inferred from homology"/>
<protein>
    <recommendedName>
        <fullName evidence="4">Cell shape determination protein CcmA</fullName>
    </recommendedName>
</protein>
<comment type="caution">
    <text evidence="2">The sequence shown here is derived from an EMBL/GenBank/DDBJ whole genome shotgun (WGS) entry which is preliminary data.</text>
</comment>
<reference evidence="2 3" key="1">
    <citation type="submission" date="2017-04" db="EMBL/GenBank/DDBJ databases">
        <title>Unexpected and diverse lifestyles within the genus Limnohabitans.</title>
        <authorList>
            <person name="Kasalicky V."/>
            <person name="Mehrshad M."/>
            <person name="Andrei S.-A."/>
            <person name="Salcher M."/>
            <person name="Kratochvilova H."/>
            <person name="Simek K."/>
            <person name="Ghai R."/>
        </authorList>
    </citation>
    <scope>NUCLEOTIDE SEQUENCE [LARGE SCALE GENOMIC DNA]</scope>
    <source>
        <strain evidence="2 3">MWH-C5</strain>
    </source>
</reference>
<sequence>MFKSMKFRQPVSGASTERTIIGQSAVVVGNIVSQELVQLKGHVVGNIDVNGSPNAQLSVLSQAHVEGDISAQQAVVNGVVTGNIESTGRVELHAGADVKGNISYATMAIEHGAKLYGMMSNTHAKQH</sequence>
<dbReference type="EMBL" id="NESP01000001">
    <property type="protein sequence ID" value="PUE58484.1"/>
    <property type="molecule type" value="Genomic_DNA"/>
</dbReference>
<dbReference type="AlphaFoldDB" id="A0A315ER94"/>
<accession>A0A315ER94</accession>
<dbReference type="PANTHER" id="PTHR35024:SF4">
    <property type="entry name" value="POLYMER-FORMING CYTOSKELETAL PROTEIN"/>
    <property type="match status" value="1"/>
</dbReference>
<evidence type="ECO:0008006" key="4">
    <source>
        <dbReference type="Google" id="ProtNLM"/>
    </source>
</evidence>
<dbReference type="Pfam" id="PF04519">
    <property type="entry name" value="Bactofilin"/>
    <property type="match status" value="1"/>
</dbReference>
<dbReference type="Proteomes" id="UP000251341">
    <property type="component" value="Unassembled WGS sequence"/>
</dbReference>
<evidence type="ECO:0000256" key="1">
    <source>
        <dbReference type="ARBA" id="ARBA00044755"/>
    </source>
</evidence>
<evidence type="ECO:0000313" key="2">
    <source>
        <dbReference type="EMBL" id="PUE58484.1"/>
    </source>
</evidence>